<sequence length="152" mass="17106">MTLLVNRLLGTLADPWLGEAVHRLEHRGAVETVTLPRADLARRRLRLRTDRGSDLAIALPREVALVDRAVLLLDPDRAVILRVEAENWLRLRPRDGAEALSLGYFAGNLHWRARFEGGDLLVAVEHPLATYLERLRDRLAEGRVQQVEQAAG</sequence>
<proteinExistence type="predicted"/>
<evidence type="ECO:0000313" key="3">
    <source>
        <dbReference type="Proteomes" id="UP000279673"/>
    </source>
</evidence>
<dbReference type="SUPFAM" id="SSF69737">
    <property type="entry name" value="Urease metallochaperone UreE, C-terminal domain"/>
    <property type="match status" value="1"/>
</dbReference>
<dbReference type="NCBIfam" id="NF009752">
    <property type="entry name" value="PRK13261.1-2"/>
    <property type="match status" value="1"/>
</dbReference>
<dbReference type="InterPro" id="IPR036118">
    <property type="entry name" value="UreE_N_sf"/>
</dbReference>
<reference evidence="2 3" key="1">
    <citation type="submission" date="2018-10" db="EMBL/GenBank/DDBJ databases">
        <title>Rhodobacter sp . BO-81.</title>
        <authorList>
            <person name="Im W.T."/>
        </authorList>
    </citation>
    <scope>NUCLEOTIDE SEQUENCE [LARGE SCALE GENOMIC DNA]</scope>
    <source>
        <strain evidence="2 3">BO-81</strain>
    </source>
</reference>
<dbReference type="Gene3D" id="2.60.260.20">
    <property type="entry name" value="Urease metallochaperone UreE, N-terminal domain"/>
    <property type="match status" value="1"/>
</dbReference>
<evidence type="ECO:0000313" key="2">
    <source>
        <dbReference type="EMBL" id="RLL65228.1"/>
    </source>
</evidence>
<comment type="caution">
    <text evidence="2">The sequence shown here is derived from an EMBL/GenBank/DDBJ whole genome shotgun (WGS) entry which is preliminary data.</text>
</comment>
<dbReference type="RefSeq" id="WP_121532589.1">
    <property type="nucleotide sequence ID" value="NZ_RCHI01000006.1"/>
</dbReference>
<evidence type="ECO:0000259" key="1">
    <source>
        <dbReference type="SMART" id="SM00988"/>
    </source>
</evidence>
<dbReference type="Proteomes" id="UP000279673">
    <property type="component" value="Unassembled WGS sequence"/>
</dbReference>
<dbReference type="Pfam" id="PF02814">
    <property type="entry name" value="UreE_N"/>
    <property type="match status" value="1"/>
</dbReference>
<gene>
    <name evidence="2" type="primary">ureE</name>
    <name evidence="2" type="ORF">DYS74_07840</name>
</gene>
<dbReference type="AlphaFoldDB" id="A0A421BQJ7"/>
<protein>
    <submittedName>
        <fullName evidence="2">Urease accessory protein UreE</fullName>
    </submittedName>
</protein>
<dbReference type="InterPro" id="IPR004029">
    <property type="entry name" value="UreE_N"/>
</dbReference>
<accession>A0A421BQJ7</accession>
<name>A0A421BQJ7_9RHOB</name>
<dbReference type="Gene3D" id="3.30.70.790">
    <property type="entry name" value="UreE, C-terminal domain"/>
    <property type="match status" value="1"/>
</dbReference>
<dbReference type="EMBL" id="RCHI01000006">
    <property type="protein sequence ID" value="RLL65228.1"/>
    <property type="molecule type" value="Genomic_DNA"/>
</dbReference>
<feature type="domain" description="UreE urease accessory N-terminal" evidence="1">
    <location>
        <begin position="17"/>
        <end position="80"/>
    </location>
</feature>
<dbReference type="SMART" id="SM00988">
    <property type="entry name" value="UreE_N"/>
    <property type="match status" value="1"/>
</dbReference>
<keyword evidence="3" id="KW-1185">Reference proteome</keyword>
<organism evidence="2 3">
    <name type="scientific">Paenirhodobacter hankyongi</name>
    <dbReference type="NCBI Taxonomy" id="2294033"/>
    <lineage>
        <taxon>Bacteria</taxon>
        <taxon>Pseudomonadati</taxon>
        <taxon>Pseudomonadota</taxon>
        <taxon>Alphaproteobacteria</taxon>
        <taxon>Rhodobacterales</taxon>
        <taxon>Rhodobacter group</taxon>
        <taxon>Paenirhodobacter</taxon>
    </lineage>
</organism>
<dbReference type="SUPFAM" id="SSF69287">
    <property type="entry name" value="Urease metallochaperone UreE, N-terminal domain"/>
    <property type="match status" value="1"/>
</dbReference>